<protein>
    <submittedName>
        <fullName evidence="2">Uncharacterized protein</fullName>
    </submittedName>
</protein>
<feature type="region of interest" description="Disordered" evidence="1">
    <location>
        <begin position="1"/>
        <end position="32"/>
    </location>
</feature>
<gene>
    <name evidence="2" type="ORF">GCM10010517_43730</name>
</gene>
<evidence type="ECO:0000256" key="1">
    <source>
        <dbReference type="SAM" id="MobiDB-lite"/>
    </source>
</evidence>
<keyword evidence="3" id="KW-1185">Reference proteome</keyword>
<dbReference type="Proteomes" id="UP001500831">
    <property type="component" value="Unassembled WGS sequence"/>
</dbReference>
<proteinExistence type="predicted"/>
<comment type="caution">
    <text evidence="2">The sequence shown here is derived from an EMBL/GenBank/DDBJ whole genome shotgun (WGS) entry which is preliminary data.</text>
</comment>
<sequence length="86" mass="9281">MAADEVDDEVEDCGDPAVHRLPAETGGAGQGLQPATCRERLTGLGTPRLARGGAFWLPGGFRLYRATTCTFRNIYIGYGEIPLRKV</sequence>
<accession>A0ABN3W232</accession>
<evidence type="ECO:0000313" key="2">
    <source>
        <dbReference type="EMBL" id="GAA2880937.1"/>
    </source>
</evidence>
<feature type="compositionally biased region" description="Acidic residues" evidence="1">
    <location>
        <begin position="1"/>
        <end position="14"/>
    </location>
</feature>
<organism evidence="2 3">
    <name type="scientific">Streptosporangium fragile</name>
    <dbReference type="NCBI Taxonomy" id="46186"/>
    <lineage>
        <taxon>Bacteria</taxon>
        <taxon>Bacillati</taxon>
        <taxon>Actinomycetota</taxon>
        <taxon>Actinomycetes</taxon>
        <taxon>Streptosporangiales</taxon>
        <taxon>Streptosporangiaceae</taxon>
        <taxon>Streptosporangium</taxon>
    </lineage>
</organism>
<reference evidence="2 3" key="1">
    <citation type="journal article" date="2019" name="Int. J. Syst. Evol. Microbiol.">
        <title>The Global Catalogue of Microorganisms (GCM) 10K type strain sequencing project: providing services to taxonomists for standard genome sequencing and annotation.</title>
        <authorList>
            <consortium name="The Broad Institute Genomics Platform"/>
            <consortium name="The Broad Institute Genome Sequencing Center for Infectious Disease"/>
            <person name="Wu L."/>
            <person name="Ma J."/>
        </authorList>
    </citation>
    <scope>NUCLEOTIDE SEQUENCE [LARGE SCALE GENOMIC DNA]</scope>
    <source>
        <strain evidence="2 3">JCM 6242</strain>
    </source>
</reference>
<name>A0ABN3W232_9ACTN</name>
<evidence type="ECO:0000313" key="3">
    <source>
        <dbReference type="Proteomes" id="UP001500831"/>
    </source>
</evidence>
<dbReference type="EMBL" id="BAAAVI010000031">
    <property type="protein sequence ID" value="GAA2880937.1"/>
    <property type="molecule type" value="Genomic_DNA"/>
</dbReference>